<sequence>MLFTPCLRRFWQLAWWVAATALLAIGLQAQSAARSGRWAHEDSALTPDARVVWGKLPNGVRYALRPHDAVPQAATLQFLVLSGSMDERDDERGLAHFIEHMCFRGTESFSEEAMVDFFQELGIEYGSDVNAITTFDHTAYALDFRDASEELLGRGLDLFRSFADGVLFTPESIDNERGVILSELRGRDSIGARGQLASMQTMFEGLSFPNRTPGGSPESIESLRPEQFRDFYERCYRPDLMVIVAAGDFDPALLEQIITERFGSMKPATRPLPERHTGALAESRGMRADVFRISDVGSVRVTTASVAAEPAGADNKAARVLGQQRSFVQTLLNSRLQMGLMPTPGAEAGYETLLGYEAAMASVMTAAPVWKTHVAALDDTLRSTYQYGFEWSEVQPLRDRNRRMIELLREQLAHSDPHGVCQALLDSIVEHKVFVGRETEINWMGEWLDGLSLAQVNAVYRDLWKLDTMSWHLSGDLPAEFKAGEVLTELGKSRDNDPRQLHPSEREEHHFELKDWGEATEWELVRDLDEVGAKLFKFGNNVRFNFRPSPHEPGVVRMVVRVGPGLLNLPGNEPALKEFGLQTLFSSGTINYGPDDLREIIGEQLLEFDLNVDDYDALTFRGAAQREDLTALLGVATEFLYAPKFGTYVHRNEKMKAAMTRASNSMGMQEGMREFTDYLFEGDARFTWGTMVDYLGLSSVDVRKWLQKPLTEGYVEVTLVGDISEEDALAAVQRTLGQLPTRDVEKVVPRNRKPVKLAARPGFKRIEFVGERHLAMVMGVWPVEGELDTRDRAALYLLSKILELHVREEIRNNLGMAYSPTASFENYDGFPEFGLLRAMIDCSADETTKIARLVEDIAWEISRKGVDEGEFKGARGILSSRIRRAFMDNGFLLEELIRAQERPESVEEMLALKEGLVDEITLEEVDAWAKKVLTRRNSRTAAIVPKQFIGLFETN</sequence>
<dbReference type="InterPro" id="IPR011249">
    <property type="entry name" value="Metalloenz_LuxS/M16"/>
</dbReference>
<feature type="domain" description="Peptidase M16 C-terminal" evidence="10">
    <location>
        <begin position="701"/>
        <end position="875"/>
    </location>
</feature>
<comment type="similarity">
    <text evidence="2 8">Belongs to the peptidase M16 family.</text>
</comment>
<evidence type="ECO:0000256" key="6">
    <source>
        <dbReference type="ARBA" id="ARBA00022833"/>
    </source>
</evidence>
<evidence type="ECO:0000256" key="8">
    <source>
        <dbReference type="RuleBase" id="RU004447"/>
    </source>
</evidence>
<evidence type="ECO:0000256" key="4">
    <source>
        <dbReference type="ARBA" id="ARBA00022723"/>
    </source>
</evidence>
<evidence type="ECO:0000256" key="1">
    <source>
        <dbReference type="ARBA" id="ARBA00001947"/>
    </source>
</evidence>
<comment type="cofactor">
    <cofactor evidence="1">
        <name>Zn(2+)</name>
        <dbReference type="ChEBI" id="CHEBI:29105"/>
    </cofactor>
</comment>
<dbReference type="Pfam" id="PF05193">
    <property type="entry name" value="Peptidase_M16_C"/>
    <property type="match status" value="2"/>
</dbReference>
<evidence type="ECO:0000256" key="3">
    <source>
        <dbReference type="ARBA" id="ARBA00022670"/>
    </source>
</evidence>
<dbReference type="PANTHER" id="PTHR43690:SF34">
    <property type="entry name" value="ZINC PROTEASE PQQL-LIKE"/>
    <property type="match status" value="1"/>
</dbReference>
<keyword evidence="3" id="KW-0645">Protease</keyword>
<dbReference type="Gene3D" id="3.30.830.10">
    <property type="entry name" value="Metalloenzyme, LuxS/M16 peptidase-like"/>
    <property type="match status" value="4"/>
</dbReference>
<dbReference type="Proteomes" id="UP000738431">
    <property type="component" value="Chromosome"/>
</dbReference>
<accession>A0ABZ1C847</accession>
<keyword evidence="12" id="KW-1185">Reference proteome</keyword>
<dbReference type="SUPFAM" id="SSF63411">
    <property type="entry name" value="LuxS/MPP-like metallohydrolase"/>
    <property type="match status" value="3"/>
</dbReference>
<dbReference type="InterPro" id="IPR001431">
    <property type="entry name" value="Pept_M16_Zn_BS"/>
</dbReference>
<evidence type="ECO:0000259" key="10">
    <source>
        <dbReference type="Pfam" id="PF05193"/>
    </source>
</evidence>
<evidence type="ECO:0000313" key="12">
    <source>
        <dbReference type="Proteomes" id="UP000738431"/>
    </source>
</evidence>
<protein>
    <submittedName>
        <fullName evidence="11">Insulinase family protein</fullName>
    </submittedName>
</protein>
<reference evidence="11 12" key="1">
    <citation type="submission" date="2021-08" db="EMBL/GenBank/DDBJ databases">
        <authorList>
            <person name="Zhang D."/>
            <person name="Zhang A."/>
            <person name="Wang L."/>
        </authorList>
    </citation>
    <scope>NUCLEOTIDE SEQUENCE [LARGE SCALE GENOMIC DNA]</scope>
    <source>
        <strain evidence="11 12">WL0086</strain>
    </source>
</reference>
<dbReference type="EMBL" id="CP139781">
    <property type="protein sequence ID" value="WRQ87854.1"/>
    <property type="molecule type" value="Genomic_DNA"/>
</dbReference>
<proteinExistence type="inferred from homology"/>
<keyword evidence="4" id="KW-0479">Metal-binding</keyword>
<evidence type="ECO:0000256" key="2">
    <source>
        <dbReference type="ARBA" id="ARBA00007261"/>
    </source>
</evidence>
<evidence type="ECO:0000313" key="11">
    <source>
        <dbReference type="EMBL" id="WRQ87854.1"/>
    </source>
</evidence>
<dbReference type="InterPro" id="IPR011765">
    <property type="entry name" value="Pept_M16_N"/>
</dbReference>
<name>A0ABZ1C847_9BACT</name>
<dbReference type="PROSITE" id="PS00143">
    <property type="entry name" value="INSULINASE"/>
    <property type="match status" value="1"/>
</dbReference>
<dbReference type="InterPro" id="IPR050626">
    <property type="entry name" value="Peptidase_M16"/>
</dbReference>
<dbReference type="PANTHER" id="PTHR43690">
    <property type="entry name" value="NARDILYSIN"/>
    <property type="match status" value="1"/>
</dbReference>
<evidence type="ECO:0000256" key="5">
    <source>
        <dbReference type="ARBA" id="ARBA00022801"/>
    </source>
</evidence>
<dbReference type="Pfam" id="PF00675">
    <property type="entry name" value="Peptidase_M16"/>
    <property type="match status" value="1"/>
</dbReference>
<evidence type="ECO:0000256" key="7">
    <source>
        <dbReference type="ARBA" id="ARBA00023049"/>
    </source>
</evidence>
<evidence type="ECO:0000259" key="9">
    <source>
        <dbReference type="Pfam" id="PF00675"/>
    </source>
</evidence>
<dbReference type="InterPro" id="IPR007863">
    <property type="entry name" value="Peptidase_M16_C"/>
</dbReference>
<reference evidence="11 12" key="2">
    <citation type="submission" date="2023-12" db="EMBL/GenBank/DDBJ databases">
        <title>Description of an unclassified Opitutus bacterium of Verrucomicrobiota.</title>
        <authorList>
            <person name="Zhang D.-F."/>
        </authorList>
    </citation>
    <scope>NUCLEOTIDE SEQUENCE [LARGE SCALE GENOMIC DNA]</scope>
    <source>
        <strain evidence="11 12">WL0086</strain>
    </source>
</reference>
<keyword evidence="5" id="KW-0378">Hydrolase</keyword>
<gene>
    <name evidence="11" type="ORF">K1X11_000435</name>
</gene>
<organism evidence="11 12">
    <name type="scientific">Actomonas aquatica</name>
    <dbReference type="NCBI Taxonomy" id="2866162"/>
    <lineage>
        <taxon>Bacteria</taxon>
        <taxon>Pseudomonadati</taxon>
        <taxon>Verrucomicrobiota</taxon>
        <taxon>Opitutia</taxon>
        <taxon>Opitutales</taxon>
        <taxon>Opitutaceae</taxon>
        <taxon>Actomonas</taxon>
    </lineage>
</organism>
<keyword evidence="7" id="KW-0482">Metalloprotease</keyword>
<keyword evidence="6" id="KW-0862">Zinc</keyword>
<feature type="domain" description="Peptidase M16 C-terminal" evidence="10">
    <location>
        <begin position="223"/>
        <end position="276"/>
    </location>
</feature>
<dbReference type="RefSeq" id="WP_221029104.1">
    <property type="nucleotide sequence ID" value="NZ_CP139781.1"/>
</dbReference>
<feature type="domain" description="Peptidase M16 N-terminal" evidence="9">
    <location>
        <begin position="67"/>
        <end position="185"/>
    </location>
</feature>